<reference evidence="6" key="2">
    <citation type="submission" date="2025-08" db="UniProtKB">
        <authorList>
            <consortium name="Ensembl"/>
        </authorList>
    </citation>
    <scope>IDENTIFICATION</scope>
</reference>
<evidence type="ECO:0000313" key="6">
    <source>
        <dbReference type="Ensembl" id="ENSCSAVP00000006063.1"/>
    </source>
</evidence>
<dbReference type="SMART" id="SM00233">
    <property type="entry name" value="PH"/>
    <property type="match status" value="1"/>
</dbReference>
<dbReference type="CDD" id="cd13291">
    <property type="entry name" value="PH_ORP10_ORP11"/>
    <property type="match status" value="1"/>
</dbReference>
<dbReference type="GO" id="GO:0032934">
    <property type="term" value="F:sterol binding"/>
    <property type="evidence" value="ECO:0007669"/>
    <property type="project" value="TreeGrafter"/>
</dbReference>
<evidence type="ECO:0000256" key="3">
    <source>
        <dbReference type="ARBA" id="ARBA00023121"/>
    </source>
</evidence>
<feature type="region of interest" description="Disordered" evidence="4">
    <location>
        <begin position="106"/>
        <end position="128"/>
    </location>
</feature>
<reference evidence="6" key="3">
    <citation type="submission" date="2025-09" db="UniProtKB">
        <authorList>
            <consortium name="Ensembl"/>
        </authorList>
    </citation>
    <scope>IDENTIFICATION</scope>
</reference>
<dbReference type="SUPFAM" id="SSF50729">
    <property type="entry name" value="PH domain-like"/>
    <property type="match status" value="1"/>
</dbReference>
<evidence type="ECO:0000256" key="4">
    <source>
        <dbReference type="SAM" id="MobiDB-lite"/>
    </source>
</evidence>
<dbReference type="InterPro" id="IPR001849">
    <property type="entry name" value="PH_domain"/>
</dbReference>
<evidence type="ECO:0000259" key="5">
    <source>
        <dbReference type="PROSITE" id="PS50003"/>
    </source>
</evidence>
<dbReference type="Proteomes" id="UP000007875">
    <property type="component" value="Unassembled WGS sequence"/>
</dbReference>
<dbReference type="PROSITE" id="PS50003">
    <property type="entry name" value="PH_DOMAIN"/>
    <property type="match status" value="1"/>
</dbReference>
<keyword evidence="3" id="KW-0446">Lipid-binding</keyword>
<sequence>MAGLVPFDGTLSKYTNVMKGWQNRYFILNPQTGVLEYHVNQSEALATHYKPRGLLPLEGAVVAPSIEDSCTFSVNASNGEVYKLRATNAKERQEWVNRLRSVSEHYTSQIAHDRPPLAGRKPRTKSVVSNLSTNLNKIKDQMQQLSAPPPTSRPKSVEDPSNHPVSRTRSDSQRSVNRNQVTMPT</sequence>
<keyword evidence="2" id="KW-0445">Lipid transport</keyword>
<dbReference type="GO" id="GO:0016020">
    <property type="term" value="C:membrane"/>
    <property type="evidence" value="ECO:0007669"/>
    <property type="project" value="TreeGrafter"/>
</dbReference>
<feature type="compositionally biased region" description="Polar residues" evidence="4">
    <location>
        <begin position="163"/>
        <end position="185"/>
    </location>
</feature>
<protein>
    <recommendedName>
        <fullName evidence="5">PH domain-containing protein</fullName>
    </recommendedName>
</protein>
<dbReference type="Ensembl" id="ENSCSAVT00000006140.1">
    <property type="protein sequence ID" value="ENSCSAVP00000006063.1"/>
    <property type="gene ID" value="ENSCSAVG00000003620.1"/>
</dbReference>
<organism evidence="6 7">
    <name type="scientific">Ciona savignyi</name>
    <name type="common">Pacific transparent sea squirt</name>
    <dbReference type="NCBI Taxonomy" id="51511"/>
    <lineage>
        <taxon>Eukaryota</taxon>
        <taxon>Metazoa</taxon>
        <taxon>Chordata</taxon>
        <taxon>Tunicata</taxon>
        <taxon>Ascidiacea</taxon>
        <taxon>Phlebobranchia</taxon>
        <taxon>Cionidae</taxon>
        <taxon>Ciona</taxon>
    </lineage>
</organism>
<dbReference type="InterPro" id="IPR000648">
    <property type="entry name" value="Oxysterol-bd"/>
</dbReference>
<dbReference type="Gene3D" id="2.30.29.30">
    <property type="entry name" value="Pleckstrin-homology domain (PH domain)/Phosphotyrosine-binding domain (PTB)"/>
    <property type="match status" value="1"/>
</dbReference>
<dbReference type="InterPro" id="IPR011993">
    <property type="entry name" value="PH-like_dom_sf"/>
</dbReference>
<dbReference type="PANTHER" id="PTHR10972:SF141">
    <property type="entry name" value="OXYSTEROL-BINDING PROTEIN"/>
    <property type="match status" value="1"/>
</dbReference>
<feature type="domain" description="PH" evidence="5">
    <location>
        <begin position="4"/>
        <end position="104"/>
    </location>
</feature>
<feature type="region of interest" description="Disordered" evidence="4">
    <location>
        <begin position="141"/>
        <end position="185"/>
    </location>
</feature>
<dbReference type="GO" id="GO:0006869">
    <property type="term" value="P:lipid transport"/>
    <property type="evidence" value="ECO:0007669"/>
    <property type="project" value="UniProtKB-KW"/>
</dbReference>
<name>H2YL61_CIOSA</name>
<keyword evidence="1" id="KW-0813">Transport</keyword>
<dbReference type="PANTHER" id="PTHR10972">
    <property type="entry name" value="OXYSTEROL-BINDING PROTEIN-RELATED"/>
    <property type="match status" value="1"/>
</dbReference>
<proteinExistence type="predicted"/>
<dbReference type="AlphaFoldDB" id="H2YL61"/>
<reference evidence="7" key="1">
    <citation type="submission" date="2003-08" db="EMBL/GenBank/DDBJ databases">
        <authorList>
            <person name="Birren B."/>
            <person name="Nusbaum C."/>
            <person name="Abebe A."/>
            <person name="Abouelleil A."/>
            <person name="Adekoya E."/>
            <person name="Ait-zahra M."/>
            <person name="Allen N."/>
            <person name="Allen T."/>
            <person name="An P."/>
            <person name="Anderson M."/>
            <person name="Anderson S."/>
            <person name="Arachchi H."/>
            <person name="Armbruster J."/>
            <person name="Bachantsang P."/>
            <person name="Baldwin J."/>
            <person name="Barry A."/>
            <person name="Bayul T."/>
            <person name="Blitshsteyn B."/>
            <person name="Bloom T."/>
            <person name="Blye J."/>
            <person name="Boguslavskiy L."/>
            <person name="Borowsky M."/>
            <person name="Boukhgalter B."/>
            <person name="Brunache A."/>
            <person name="Butler J."/>
            <person name="Calixte N."/>
            <person name="Calvo S."/>
            <person name="Camarata J."/>
            <person name="Campo K."/>
            <person name="Chang J."/>
            <person name="Cheshatsang Y."/>
            <person name="Citroen M."/>
            <person name="Collymore A."/>
            <person name="Considine T."/>
            <person name="Cook A."/>
            <person name="Cooke P."/>
            <person name="Corum B."/>
            <person name="Cuomo C."/>
            <person name="David R."/>
            <person name="Dawoe T."/>
            <person name="Degray S."/>
            <person name="Dodge S."/>
            <person name="Dooley K."/>
            <person name="Dorje P."/>
            <person name="Dorjee K."/>
            <person name="Dorris L."/>
            <person name="Duffey N."/>
            <person name="Dupes A."/>
            <person name="Elkins T."/>
            <person name="Engels R."/>
            <person name="Erickson J."/>
            <person name="Farina A."/>
            <person name="Faro S."/>
            <person name="Ferreira P."/>
            <person name="Fischer H."/>
            <person name="Fitzgerald M."/>
            <person name="Foley K."/>
            <person name="Gage D."/>
            <person name="Galagan J."/>
            <person name="Gearin G."/>
            <person name="Gnerre S."/>
            <person name="Gnirke A."/>
            <person name="Goyette A."/>
            <person name="Graham J."/>
            <person name="Grandbois E."/>
            <person name="Gyaltsen K."/>
            <person name="Hafez N."/>
            <person name="Hagopian D."/>
            <person name="Hagos B."/>
            <person name="Hall J."/>
            <person name="Hatcher B."/>
            <person name="Heller A."/>
            <person name="Higgins H."/>
            <person name="Honan T."/>
            <person name="Horn A."/>
            <person name="Houde N."/>
            <person name="Hughes L."/>
            <person name="Hulme W."/>
            <person name="Husby E."/>
            <person name="Iliev I."/>
            <person name="Jaffe D."/>
            <person name="Jones C."/>
            <person name="Kamal M."/>
            <person name="Kamat A."/>
            <person name="Kamvysselis M."/>
            <person name="Karlsson E."/>
            <person name="Kells C."/>
            <person name="Kieu A."/>
            <person name="Kisner P."/>
            <person name="Kodira C."/>
            <person name="Kulbokas E."/>
            <person name="Labutti K."/>
            <person name="Lama D."/>
            <person name="Landers T."/>
            <person name="Leger J."/>
            <person name="Levine S."/>
            <person name="Lewis D."/>
            <person name="Lewis T."/>
            <person name="Lindblad-toh K."/>
            <person name="Liu X."/>
            <person name="Lokyitsang T."/>
            <person name="Lokyitsang Y."/>
            <person name="Lucien O."/>
            <person name="Lui A."/>
            <person name="Ma L.J."/>
            <person name="Mabbitt R."/>
            <person name="Macdonald J."/>
            <person name="Maclean C."/>
            <person name="Major J."/>
            <person name="Manning J."/>
            <person name="Marabella R."/>
            <person name="Maru K."/>
            <person name="Matthews C."/>
            <person name="Mauceli E."/>
            <person name="Mccarthy M."/>
            <person name="Mcdonough S."/>
            <person name="Mcghee T."/>
            <person name="Meldrim J."/>
            <person name="Meneus L."/>
            <person name="Mesirov J."/>
            <person name="Mihalev A."/>
            <person name="Mihova T."/>
            <person name="Mikkelsen T."/>
            <person name="Mlenga V."/>
            <person name="Moru K."/>
            <person name="Mozes J."/>
            <person name="Mulrain L."/>
            <person name="Munson G."/>
            <person name="Naylor J."/>
            <person name="Newes C."/>
            <person name="Nguyen C."/>
            <person name="Nguyen N."/>
            <person name="Nguyen T."/>
            <person name="Nicol R."/>
            <person name="Nielsen C."/>
            <person name="Nizzari M."/>
            <person name="Norbu C."/>
            <person name="Norbu N."/>
            <person name="O'donnell P."/>
            <person name="Okoawo O."/>
            <person name="O'leary S."/>
            <person name="Omotosho B."/>
            <person name="O'neill K."/>
            <person name="Osman S."/>
            <person name="Parker S."/>
            <person name="Perrin D."/>
            <person name="Phunkhang P."/>
            <person name="Piqani B."/>
            <person name="Purcell S."/>
            <person name="Rachupka T."/>
            <person name="Ramasamy U."/>
            <person name="Rameau R."/>
            <person name="Ray V."/>
            <person name="Raymond C."/>
            <person name="Retta R."/>
            <person name="Richardson S."/>
            <person name="Rise C."/>
            <person name="Rodriguez J."/>
            <person name="Rogers J."/>
            <person name="Rogov P."/>
            <person name="Rutman M."/>
            <person name="Schupbach R."/>
            <person name="Seaman C."/>
            <person name="Settipalli S."/>
            <person name="Sharpe T."/>
            <person name="Sheridan J."/>
            <person name="Sherpa N."/>
            <person name="Shi J."/>
            <person name="Smirnov S."/>
            <person name="Smith C."/>
            <person name="Sougnez C."/>
            <person name="Spencer B."/>
            <person name="Stalker J."/>
            <person name="Stange-thomann N."/>
            <person name="Stavropoulos S."/>
            <person name="Stetson K."/>
            <person name="Stone C."/>
            <person name="Stone S."/>
            <person name="Stubbs M."/>
            <person name="Talamas J."/>
            <person name="Tchuinga P."/>
            <person name="Tenzing P."/>
            <person name="Tesfaye S."/>
            <person name="Theodore J."/>
            <person name="Thoulutsang Y."/>
            <person name="Topham K."/>
            <person name="Towey S."/>
            <person name="Tsamla T."/>
            <person name="Tsomo N."/>
            <person name="Vallee D."/>
            <person name="Vassiliev H."/>
            <person name="Venkataraman V."/>
            <person name="Vinson J."/>
            <person name="Vo A."/>
            <person name="Wade C."/>
            <person name="Wang S."/>
            <person name="Wangchuk T."/>
            <person name="Wangdi T."/>
            <person name="Whittaker C."/>
            <person name="Wilkinson J."/>
            <person name="Wu Y."/>
            <person name="Wyman D."/>
            <person name="Yadav S."/>
            <person name="Yang S."/>
            <person name="Yang X."/>
            <person name="Yeager S."/>
            <person name="Yee E."/>
            <person name="Young G."/>
            <person name="Zainoun J."/>
            <person name="Zembeck L."/>
            <person name="Zimmer A."/>
            <person name="Zody M."/>
            <person name="Lander E."/>
        </authorList>
    </citation>
    <scope>NUCLEOTIDE SEQUENCE [LARGE SCALE GENOMIC DNA]</scope>
</reference>
<dbReference type="GO" id="GO:0005829">
    <property type="term" value="C:cytosol"/>
    <property type="evidence" value="ECO:0007669"/>
    <property type="project" value="TreeGrafter"/>
</dbReference>
<dbReference type="Pfam" id="PF00169">
    <property type="entry name" value="PH"/>
    <property type="match status" value="1"/>
</dbReference>
<accession>H2YL61</accession>
<evidence type="ECO:0000256" key="1">
    <source>
        <dbReference type="ARBA" id="ARBA00022448"/>
    </source>
</evidence>
<keyword evidence="7" id="KW-1185">Reference proteome</keyword>
<dbReference type="HOGENOM" id="CLU_1464426_0_0_1"/>
<evidence type="ECO:0000256" key="2">
    <source>
        <dbReference type="ARBA" id="ARBA00023055"/>
    </source>
</evidence>
<evidence type="ECO:0000313" key="7">
    <source>
        <dbReference type="Proteomes" id="UP000007875"/>
    </source>
</evidence>
<dbReference type="GeneTree" id="ENSGT00940000174080"/>